<dbReference type="Proteomes" id="UP000024635">
    <property type="component" value="Unassembled WGS sequence"/>
</dbReference>
<keyword evidence="2" id="KW-1185">Reference proteome</keyword>
<dbReference type="OrthoDB" id="6137736at2759"/>
<organism evidence="1 2">
    <name type="scientific">Ancylostoma ceylanicum</name>
    <dbReference type="NCBI Taxonomy" id="53326"/>
    <lineage>
        <taxon>Eukaryota</taxon>
        <taxon>Metazoa</taxon>
        <taxon>Ecdysozoa</taxon>
        <taxon>Nematoda</taxon>
        <taxon>Chromadorea</taxon>
        <taxon>Rhabditida</taxon>
        <taxon>Rhabditina</taxon>
        <taxon>Rhabditomorpha</taxon>
        <taxon>Strongyloidea</taxon>
        <taxon>Ancylostomatidae</taxon>
        <taxon>Ancylostomatinae</taxon>
        <taxon>Ancylostoma</taxon>
    </lineage>
</organism>
<sequence length="102" mass="11460">MVDMEQLKEAIEEDPSQATRDLANMFSCSHPTVMRRLHAIGKPSSSGQWIHHELVSPHVPHVEVTIGKENKEWGRNLGVSFRCCVSKELSFELSTRMASVDA</sequence>
<reference evidence="2" key="1">
    <citation type="journal article" date="2015" name="Nat. Genet.">
        <title>The genome and transcriptome of the zoonotic hookworm Ancylostoma ceylanicum identify infection-specific gene families.</title>
        <authorList>
            <person name="Schwarz E.M."/>
            <person name="Hu Y."/>
            <person name="Antoshechkin I."/>
            <person name="Miller M.M."/>
            <person name="Sternberg P.W."/>
            <person name="Aroian R.V."/>
        </authorList>
    </citation>
    <scope>NUCLEOTIDE SEQUENCE</scope>
    <source>
        <strain evidence="2">HY135</strain>
    </source>
</reference>
<evidence type="ECO:0008006" key="3">
    <source>
        <dbReference type="Google" id="ProtNLM"/>
    </source>
</evidence>
<protein>
    <recommendedName>
        <fullName evidence="3">Mos1 transposase HTH domain-containing protein</fullName>
    </recommendedName>
</protein>
<name>A0A016WVP2_9BILA</name>
<gene>
    <name evidence="1" type="primary">Acey_s0482.g2285</name>
    <name evidence="1" type="ORF">Y032_0482g2285</name>
</gene>
<accession>A0A016WVP2</accession>
<dbReference type="Gene3D" id="1.10.10.10">
    <property type="entry name" value="Winged helix-like DNA-binding domain superfamily/Winged helix DNA-binding domain"/>
    <property type="match status" value="1"/>
</dbReference>
<evidence type="ECO:0000313" key="1">
    <source>
        <dbReference type="EMBL" id="EYC43745.1"/>
    </source>
</evidence>
<dbReference type="AlphaFoldDB" id="A0A016WVP2"/>
<evidence type="ECO:0000313" key="2">
    <source>
        <dbReference type="Proteomes" id="UP000024635"/>
    </source>
</evidence>
<proteinExistence type="predicted"/>
<dbReference type="InterPro" id="IPR036388">
    <property type="entry name" value="WH-like_DNA-bd_sf"/>
</dbReference>
<comment type="caution">
    <text evidence="1">The sequence shown here is derived from an EMBL/GenBank/DDBJ whole genome shotgun (WGS) entry which is preliminary data.</text>
</comment>
<dbReference type="EMBL" id="JARK01000082">
    <property type="protein sequence ID" value="EYC43745.1"/>
    <property type="molecule type" value="Genomic_DNA"/>
</dbReference>